<evidence type="ECO:0000313" key="11">
    <source>
        <dbReference type="Proteomes" id="UP000591272"/>
    </source>
</evidence>
<dbReference type="PANTHER" id="PTHR43289:SF6">
    <property type="entry name" value="SERINE_THREONINE-PROTEIN KINASE NEKL-3"/>
    <property type="match status" value="1"/>
</dbReference>
<keyword evidence="8" id="KW-0472">Membrane</keyword>
<name>A0A7Y9KDF8_9ACTN</name>
<dbReference type="Gene3D" id="1.10.510.10">
    <property type="entry name" value="Transferase(Phosphotransferase) domain 1"/>
    <property type="match status" value="1"/>
</dbReference>
<feature type="transmembrane region" description="Helical" evidence="8">
    <location>
        <begin position="304"/>
        <end position="326"/>
    </location>
</feature>
<proteinExistence type="predicted"/>
<evidence type="ECO:0000256" key="3">
    <source>
        <dbReference type="ARBA" id="ARBA00022679"/>
    </source>
</evidence>
<keyword evidence="8" id="KW-1133">Transmembrane helix</keyword>
<dbReference type="EC" id="2.7.11.1" evidence="1"/>
<dbReference type="GO" id="GO:0004674">
    <property type="term" value="F:protein serine/threonine kinase activity"/>
    <property type="evidence" value="ECO:0007669"/>
    <property type="project" value="UniProtKB-KW"/>
</dbReference>
<protein>
    <recommendedName>
        <fullName evidence="1">non-specific serine/threonine protein kinase</fullName>
        <ecNumber evidence="1">2.7.11.1</ecNumber>
    </recommendedName>
</protein>
<dbReference type="PROSITE" id="PS00108">
    <property type="entry name" value="PROTEIN_KINASE_ST"/>
    <property type="match status" value="1"/>
</dbReference>
<dbReference type="InterPro" id="IPR017441">
    <property type="entry name" value="Protein_kinase_ATP_BS"/>
</dbReference>
<dbReference type="InterPro" id="IPR008271">
    <property type="entry name" value="Ser/Thr_kinase_AS"/>
</dbReference>
<keyword evidence="8" id="KW-0812">Transmembrane</keyword>
<reference evidence="10 11" key="1">
    <citation type="submission" date="2020-07" db="EMBL/GenBank/DDBJ databases">
        <title>Sequencing the genomes of 1000 actinobacteria strains.</title>
        <authorList>
            <person name="Klenk H.-P."/>
        </authorList>
    </citation>
    <scope>NUCLEOTIDE SEQUENCE [LARGE SCALE GENOMIC DNA]</scope>
    <source>
        <strain evidence="10 11">DSM 43461</strain>
    </source>
</reference>
<dbReference type="SMART" id="SM00220">
    <property type="entry name" value="S_TKc"/>
    <property type="match status" value="1"/>
</dbReference>
<keyword evidence="11" id="KW-1185">Reference proteome</keyword>
<accession>A0A7Y9KDF8</accession>
<evidence type="ECO:0000256" key="4">
    <source>
        <dbReference type="ARBA" id="ARBA00022741"/>
    </source>
</evidence>
<keyword evidence="5 10" id="KW-0418">Kinase</keyword>
<dbReference type="PANTHER" id="PTHR43289">
    <property type="entry name" value="MITOGEN-ACTIVATED PROTEIN KINASE KINASE KINASE 20-RELATED"/>
    <property type="match status" value="1"/>
</dbReference>
<dbReference type="Gene3D" id="3.30.200.20">
    <property type="entry name" value="Phosphorylase Kinase, domain 1"/>
    <property type="match status" value="1"/>
</dbReference>
<keyword evidence="2 10" id="KW-0723">Serine/threonine-protein kinase</keyword>
<dbReference type="PROSITE" id="PS50011">
    <property type="entry name" value="PROTEIN_KINASE_DOM"/>
    <property type="match status" value="1"/>
</dbReference>
<gene>
    <name evidence="10" type="ORF">BJ999_001855</name>
</gene>
<evidence type="ECO:0000313" key="10">
    <source>
        <dbReference type="EMBL" id="NYE11559.1"/>
    </source>
</evidence>
<feature type="binding site" evidence="7">
    <location>
        <position position="43"/>
    </location>
    <ligand>
        <name>ATP</name>
        <dbReference type="ChEBI" id="CHEBI:30616"/>
    </ligand>
</feature>
<keyword evidence="4 7" id="KW-0547">Nucleotide-binding</keyword>
<dbReference type="RefSeq" id="WP_179832920.1">
    <property type="nucleotide sequence ID" value="NZ_BMRD01000012.1"/>
</dbReference>
<evidence type="ECO:0000256" key="8">
    <source>
        <dbReference type="SAM" id="Phobius"/>
    </source>
</evidence>
<dbReference type="Pfam" id="PF00069">
    <property type="entry name" value="Pkinase"/>
    <property type="match status" value="1"/>
</dbReference>
<dbReference type="EMBL" id="JACCBT010000001">
    <property type="protein sequence ID" value="NYE11559.1"/>
    <property type="molecule type" value="Genomic_DNA"/>
</dbReference>
<dbReference type="InterPro" id="IPR011009">
    <property type="entry name" value="Kinase-like_dom_sf"/>
</dbReference>
<evidence type="ECO:0000256" key="2">
    <source>
        <dbReference type="ARBA" id="ARBA00022527"/>
    </source>
</evidence>
<keyword evidence="3" id="KW-0808">Transferase</keyword>
<keyword evidence="6 7" id="KW-0067">ATP-binding</keyword>
<comment type="caution">
    <text evidence="10">The sequence shown here is derived from an EMBL/GenBank/DDBJ whole genome shotgun (WGS) entry which is preliminary data.</text>
</comment>
<evidence type="ECO:0000256" key="1">
    <source>
        <dbReference type="ARBA" id="ARBA00012513"/>
    </source>
</evidence>
<dbReference type="CDD" id="cd14014">
    <property type="entry name" value="STKc_PknB_like"/>
    <property type="match status" value="1"/>
</dbReference>
<dbReference type="InterPro" id="IPR000719">
    <property type="entry name" value="Prot_kinase_dom"/>
</dbReference>
<dbReference type="PROSITE" id="PS00107">
    <property type="entry name" value="PROTEIN_KINASE_ATP"/>
    <property type="match status" value="1"/>
</dbReference>
<organism evidence="10 11">
    <name type="scientific">Actinomadura citrea</name>
    <dbReference type="NCBI Taxonomy" id="46158"/>
    <lineage>
        <taxon>Bacteria</taxon>
        <taxon>Bacillati</taxon>
        <taxon>Actinomycetota</taxon>
        <taxon>Actinomycetes</taxon>
        <taxon>Streptosporangiales</taxon>
        <taxon>Thermomonosporaceae</taxon>
        <taxon>Actinomadura</taxon>
    </lineage>
</organism>
<sequence>MAQEAHRERIGGRYRLVEVLGSGGFGRVWRAHDETLGVDVAVKEVRLQPTASEEERAEFLTRAKREARNAARLRDHPGIVPVHDVVIEDGVPWIVMRLIDGQSLQDRLDKDGRVPAGEAAGIAAALLRALDAAHRAGVVHRDIKPANVMLTRGGEVLLTDFGIAVHHADTAMTASGALIGSMAYLAPERLRGRNNGTAGDLFSLGVTLYRCVEGVSPFRRDTPAETVTALLRDDPPPPRHAGALARLIVRLLDKDPGTRPTAAEALQLIGPAPAPRREATATRRLDRDEPGKRRWLHFVVGRRGLALTAASVLAIPLLLGIGYIGAYGGTAYDAMADECVHPDGLDLDGLGGWRTHPCSVPPPGAKGYLVTYRYEWETACASSNKILVLPARKEKGTTTLCLVPAR</sequence>
<feature type="domain" description="Protein kinase" evidence="9">
    <location>
        <begin position="14"/>
        <end position="273"/>
    </location>
</feature>
<evidence type="ECO:0000259" key="9">
    <source>
        <dbReference type="PROSITE" id="PS50011"/>
    </source>
</evidence>
<dbReference type="GO" id="GO:0005524">
    <property type="term" value="F:ATP binding"/>
    <property type="evidence" value="ECO:0007669"/>
    <property type="project" value="UniProtKB-UniRule"/>
</dbReference>
<dbReference type="SUPFAM" id="SSF56112">
    <property type="entry name" value="Protein kinase-like (PK-like)"/>
    <property type="match status" value="1"/>
</dbReference>
<dbReference type="Proteomes" id="UP000591272">
    <property type="component" value="Unassembled WGS sequence"/>
</dbReference>
<evidence type="ECO:0000256" key="5">
    <source>
        <dbReference type="ARBA" id="ARBA00022777"/>
    </source>
</evidence>
<dbReference type="AlphaFoldDB" id="A0A7Y9KDF8"/>
<evidence type="ECO:0000256" key="7">
    <source>
        <dbReference type="PROSITE-ProRule" id="PRU10141"/>
    </source>
</evidence>
<evidence type="ECO:0000256" key="6">
    <source>
        <dbReference type="ARBA" id="ARBA00022840"/>
    </source>
</evidence>